<dbReference type="Gene3D" id="1.20.1250.20">
    <property type="entry name" value="MFS general substrate transporter like domains"/>
    <property type="match status" value="1"/>
</dbReference>
<reference evidence="7 8" key="1">
    <citation type="submission" date="2024-10" db="EMBL/GenBank/DDBJ databases">
        <title>The Natural Products Discovery Center: Release of the First 8490 Sequenced Strains for Exploring Actinobacteria Biosynthetic Diversity.</title>
        <authorList>
            <person name="Kalkreuter E."/>
            <person name="Kautsar S.A."/>
            <person name="Yang D."/>
            <person name="Bader C.D."/>
            <person name="Teijaro C.N."/>
            <person name="Fluegel L."/>
            <person name="Davis C.M."/>
            <person name="Simpson J.R."/>
            <person name="Lauterbach L."/>
            <person name="Steele A.D."/>
            <person name="Gui C."/>
            <person name="Meng S."/>
            <person name="Li G."/>
            <person name="Viehrig K."/>
            <person name="Ye F."/>
            <person name="Su P."/>
            <person name="Kiefer A.F."/>
            <person name="Nichols A."/>
            <person name="Cepeda A.J."/>
            <person name="Yan W."/>
            <person name="Fan B."/>
            <person name="Jiang Y."/>
            <person name="Adhikari A."/>
            <person name="Zheng C.-J."/>
            <person name="Schuster L."/>
            <person name="Cowan T.M."/>
            <person name="Smanski M.J."/>
            <person name="Chevrette M.G."/>
            <person name="De Carvalho L.P.S."/>
            <person name="Shen B."/>
        </authorList>
    </citation>
    <scope>NUCLEOTIDE SEQUENCE [LARGE SCALE GENOMIC DNA]</scope>
    <source>
        <strain evidence="7 8">NPDC007066</strain>
    </source>
</reference>
<protein>
    <submittedName>
        <fullName evidence="7">MFS transporter</fullName>
    </submittedName>
</protein>
<evidence type="ECO:0000313" key="8">
    <source>
        <dbReference type="Proteomes" id="UP001601288"/>
    </source>
</evidence>
<comment type="subcellular location">
    <subcellularLocation>
        <location evidence="1">Cell membrane</location>
        <topology evidence="1">Multi-pass membrane protein</topology>
    </subcellularLocation>
</comment>
<evidence type="ECO:0000256" key="5">
    <source>
        <dbReference type="SAM" id="MobiDB-lite"/>
    </source>
</evidence>
<organism evidence="7 8">
    <name type="scientific">Streptomyces massasporeus</name>
    <dbReference type="NCBI Taxonomy" id="67324"/>
    <lineage>
        <taxon>Bacteria</taxon>
        <taxon>Bacillati</taxon>
        <taxon>Actinomycetota</taxon>
        <taxon>Actinomycetes</taxon>
        <taxon>Kitasatosporales</taxon>
        <taxon>Streptomycetaceae</taxon>
        <taxon>Streptomyces</taxon>
    </lineage>
</organism>
<feature type="region of interest" description="Disordered" evidence="5">
    <location>
        <begin position="144"/>
        <end position="171"/>
    </location>
</feature>
<dbReference type="Pfam" id="PF00083">
    <property type="entry name" value="Sugar_tr"/>
    <property type="match status" value="1"/>
</dbReference>
<evidence type="ECO:0000313" key="7">
    <source>
        <dbReference type="EMBL" id="MFE9229592.1"/>
    </source>
</evidence>
<feature type="domain" description="Major facilitator superfamily (MFS) profile" evidence="6">
    <location>
        <begin position="1"/>
        <end position="171"/>
    </location>
</feature>
<keyword evidence="3" id="KW-1133">Transmembrane helix</keyword>
<dbReference type="SUPFAM" id="SSF103473">
    <property type="entry name" value="MFS general substrate transporter"/>
    <property type="match status" value="1"/>
</dbReference>
<comment type="caution">
    <text evidence="7">The sequence shown here is derived from an EMBL/GenBank/DDBJ whole genome shotgun (WGS) entry which is preliminary data.</text>
</comment>
<keyword evidence="4" id="KW-0472">Membrane</keyword>
<evidence type="ECO:0000256" key="4">
    <source>
        <dbReference type="ARBA" id="ARBA00023136"/>
    </source>
</evidence>
<evidence type="ECO:0000259" key="6">
    <source>
        <dbReference type="PROSITE" id="PS50850"/>
    </source>
</evidence>
<dbReference type="EMBL" id="JBIAFP010000026">
    <property type="protein sequence ID" value="MFE9229592.1"/>
    <property type="molecule type" value="Genomic_DNA"/>
</dbReference>
<dbReference type="RefSeq" id="WP_358286971.1">
    <property type="nucleotide sequence ID" value="NZ_JBEYGJ010000028.1"/>
</dbReference>
<evidence type="ECO:0000256" key="1">
    <source>
        <dbReference type="ARBA" id="ARBA00004651"/>
    </source>
</evidence>
<dbReference type="InterPro" id="IPR020846">
    <property type="entry name" value="MFS_dom"/>
</dbReference>
<dbReference type="PANTHER" id="PTHR23508">
    <property type="entry name" value="CARBOXYLIC ACID TRANSPORTER PROTEIN HOMOLOG"/>
    <property type="match status" value="1"/>
</dbReference>
<dbReference type="InterPro" id="IPR036259">
    <property type="entry name" value="MFS_trans_sf"/>
</dbReference>
<keyword evidence="2" id="KW-0812">Transmembrane</keyword>
<evidence type="ECO:0000256" key="3">
    <source>
        <dbReference type="ARBA" id="ARBA00022989"/>
    </source>
</evidence>
<keyword evidence="8" id="KW-1185">Reference proteome</keyword>
<sequence length="171" mass="18227">MPLYPAMALEFAPPRRAALTTGLLMTSYHAGGIAATGLGLTPAPAAGWRRVFWAGVLPAVIAVPLLLKLLPESPGVLLAGRARDRARAVADRYGLPRPTVVAAPAAGAKRRLATVRALFHPDARWTTPLLWLWPDSWAPSRSPSYRWPGAPDGPPHLPGQRSRPQGFGVVA</sequence>
<dbReference type="PANTHER" id="PTHR23508:SF10">
    <property type="entry name" value="CARBOXYLIC ACID TRANSPORTER PROTEIN HOMOLOG"/>
    <property type="match status" value="1"/>
</dbReference>
<gene>
    <name evidence="7" type="ORF">ACFYM3_34365</name>
</gene>
<proteinExistence type="predicted"/>
<dbReference type="InterPro" id="IPR005828">
    <property type="entry name" value="MFS_sugar_transport-like"/>
</dbReference>
<evidence type="ECO:0000256" key="2">
    <source>
        <dbReference type="ARBA" id="ARBA00022692"/>
    </source>
</evidence>
<name>A0ABW6LMF3_9ACTN</name>
<dbReference type="PROSITE" id="PS50850">
    <property type="entry name" value="MFS"/>
    <property type="match status" value="1"/>
</dbReference>
<accession>A0ABW6LMF3</accession>
<dbReference type="Proteomes" id="UP001601288">
    <property type="component" value="Unassembled WGS sequence"/>
</dbReference>